<evidence type="ECO:0000313" key="4">
    <source>
        <dbReference type="Proteomes" id="UP000568751"/>
    </source>
</evidence>
<evidence type="ECO:0000259" key="2">
    <source>
        <dbReference type="SMART" id="SM00869"/>
    </source>
</evidence>
<dbReference type="InterPro" id="IPR005546">
    <property type="entry name" value="Autotransporte_beta"/>
</dbReference>
<dbReference type="EMBL" id="JACCHT010000002">
    <property type="protein sequence ID" value="NYT28378.1"/>
    <property type="molecule type" value="Genomic_DNA"/>
</dbReference>
<feature type="chain" id="PRO_5032535131" evidence="1">
    <location>
        <begin position="26"/>
        <end position="640"/>
    </location>
</feature>
<accession>A0A853F4E8</accession>
<feature type="domain" description="Autotransporter" evidence="2">
    <location>
        <begin position="393"/>
        <end position="628"/>
    </location>
</feature>
<dbReference type="InterPro" id="IPR036709">
    <property type="entry name" value="Autotransporte_beta_dom_sf"/>
</dbReference>
<dbReference type="SUPFAM" id="SSF103515">
    <property type="entry name" value="Autotransporter"/>
    <property type="match status" value="1"/>
</dbReference>
<dbReference type="Pfam" id="PF03797">
    <property type="entry name" value="Autotransporter"/>
    <property type="match status" value="1"/>
</dbReference>
<dbReference type="Gene3D" id="2.40.128.130">
    <property type="entry name" value="Autotransporter beta-domain"/>
    <property type="match status" value="1"/>
</dbReference>
<dbReference type="SMART" id="SM00869">
    <property type="entry name" value="Autotransporter"/>
    <property type="match status" value="1"/>
</dbReference>
<proteinExistence type="predicted"/>
<comment type="caution">
    <text evidence="3">The sequence shown here is derived from an EMBL/GenBank/DDBJ whole genome shotgun (WGS) entry which is preliminary data.</text>
</comment>
<dbReference type="Proteomes" id="UP000568751">
    <property type="component" value="Unassembled WGS sequence"/>
</dbReference>
<name>A0A853F4E8_9GAMM</name>
<feature type="signal peptide" evidence="1">
    <location>
        <begin position="1"/>
        <end position="25"/>
    </location>
</feature>
<evidence type="ECO:0000256" key="1">
    <source>
        <dbReference type="SAM" id="SignalP"/>
    </source>
</evidence>
<reference evidence="3 4" key="1">
    <citation type="submission" date="2020-05" db="EMBL/GenBank/DDBJ databases">
        <title>Horizontal transmission and recombination maintain forever young bacterial symbiont genomes.</title>
        <authorList>
            <person name="Russell S.L."/>
            <person name="Pepper-Tunick E."/>
            <person name="Svedberg J."/>
            <person name="Byrne A."/>
            <person name="Ruelas Castillo J."/>
            <person name="Vollmers C."/>
            <person name="Beinart R.A."/>
            <person name="Corbett-Detig R."/>
        </authorList>
    </citation>
    <scope>NUCLEOTIDE SEQUENCE [LARGE SCALE GENOMIC DNA]</scope>
    <source>
        <strain evidence="3">455</strain>
    </source>
</reference>
<gene>
    <name evidence="3" type="ORF">H0A76_11235</name>
</gene>
<protein>
    <submittedName>
        <fullName evidence="3">Autotransporter domain-containing protein</fullName>
    </submittedName>
</protein>
<evidence type="ECO:0000313" key="3">
    <source>
        <dbReference type="EMBL" id="NYT28378.1"/>
    </source>
</evidence>
<dbReference type="AlphaFoldDB" id="A0A853F4E8"/>
<keyword evidence="1" id="KW-0732">Signal</keyword>
<sequence length="640" mass="68684">MNTINTLSRFVISAFLLLLTTQAFATLNPNPATKEYHVNTDFANTPIVTTDSRRSTFSIALNGSVKSTCSLGSPTESNGEYTHTINFCTFTLASTNLVAGDIINLTSASYSSFVDYTLCIDGNCGGSLAINSTATLTANEGTSKTHTLVASDTSATFSILENPSNLFSLSGTNNNTLTFNGSTTDFETTPNTYTVKVKASTGTGDDKNAEQVITLTLNNVDEATTGVNITGGGKTSINKTVTLTANAFDPDTALTYVWTAPAGITLSATDTKTVTFDTTAAMEGEEFTFKVAVNGIEATTTVTVNNAEIIATAVRKESKAATKVLLSRVSKTVMGRLSHLRQKQNQQSSFTNGFVNGIQINFANSNLGTAFNQVLNANGMSSTIPTPNHKINRWDTWTSAKIIIGESNGTGTNKTEFNLKSINVGLDRRIDKTKTIGFALGLGKEDRSATGTDFTGDVDTTQYTLSSYGALELNQHTAIEAVLGIAKGTHKVNSATTSDNQNSNGYFASVAYRGNMQKGKLGLSPYARYDISRIKMKATDALTNSETTTDEALAIGVDINHTSDYEDGNLTRFANLEYKSDIRREGTTYISQNAEQEISLKLGITYQKGDTNTTINYQRTQSTNNKAHSNGIEGTLRWKF</sequence>
<organism evidence="3 4">
    <name type="scientific">Candidatus Thiodubiliella endoseptemdiera</name>
    <dbReference type="NCBI Taxonomy" id="2738886"/>
    <lineage>
        <taxon>Bacteria</taxon>
        <taxon>Pseudomonadati</taxon>
        <taxon>Pseudomonadota</taxon>
        <taxon>Gammaproteobacteria</taxon>
        <taxon>Candidatus Pseudothioglobaceae</taxon>
        <taxon>Candidatus Thiodubiliella</taxon>
    </lineage>
</organism>